<evidence type="ECO:0000313" key="2">
    <source>
        <dbReference type="Proteomes" id="UP000657918"/>
    </source>
</evidence>
<dbReference type="Proteomes" id="UP000657918">
    <property type="component" value="Unassembled WGS sequence"/>
</dbReference>
<sequence>MSIPLEVKFKIDVDTTPIGLFNTSLSRDQIYLTMSTMFHNSFTILHSLILKNVQRILQYLKGIIDTSLHPSSNTTLDLYVFFDADWVGNPAIRRST</sequence>
<dbReference type="OrthoDB" id="1426983at2759"/>
<dbReference type="EMBL" id="JADGMS010000001">
    <property type="protein sequence ID" value="KAF9689913.1"/>
    <property type="molecule type" value="Genomic_DNA"/>
</dbReference>
<keyword evidence="2" id="KW-1185">Reference proteome</keyword>
<comment type="caution">
    <text evidence="1">The sequence shown here is derived from an EMBL/GenBank/DDBJ whole genome shotgun (WGS) entry which is preliminary data.</text>
</comment>
<gene>
    <name evidence="1" type="ORF">SADUNF_Sadunf01G0141700</name>
</gene>
<name>A0A835TNK8_9ROSI</name>
<protein>
    <submittedName>
        <fullName evidence="1">Uncharacterized protein</fullName>
    </submittedName>
</protein>
<accession>A0A835TNK8</accession>
<proteinExistence type="predicted"/>
<evidence type="ECO:0000313" key="1">
    <source>
        <dbReference type="EMBL" id="KAF9689913.1"/>
    </source>
</evidence>
<dbReference type="AlphaFoldDB" id="A0A835TNK8"/>
<organism evidence="1 2">
    <name type="scientific">Salix dunnii</name>
    <dbReference type="NCBI Taxonomy" id="1413687"/>
    <lineage>
        <taxon>Eukaryota</taxon>
        <taxon>Viridiplantae</taxon>
        <taxon>Streptophyta</taxon>
        <taxon>Embryophyta</taxon>
        <taxon>Tracheophyta</taxon>
        <taxon>Spermatophyta</taxon>
        <taxon>Magnoliopsida</taxon>
        <taxon>eudicotyledons</taxon>
        <taxon>Gunneridae</taxon>
        <taxon>Pentapetalae</taxon>
        <taxon>rosids</taxon>
        <taxon>fabids</taxon>
        <taxon>Malpighiales</taxon>
        <taxon>Salicaceae</taxon>
        <taxon>Saliceae</taxon>
        <taxon>Salix</taxon>
    </lineage>
</organism>
<reference evidence="1 2" key="1">
    <citation type="submission" date="2020-10" db="EMBL/GenBank/DDBJ databases">
        <title>Plant Genome Project.</title>
        <authorList>
            <person name="Zhang R.-G."/>
        </authorList>
    </citation>
    <scope>NUCLEOTIDE SEQUENCE [LARGE SCALE GENOMIC DNA]</scope>
    <source>
        <strain evidence="1">FAFU-HL-1</strain>
        <tissue evidence="1">Leaf</tissue>
    </source>
</reference>